<evidence type="ECO:0000313" key="4">
    <source>
        <dbReference type="EMBL" id="VAX06497.1"/>
    </source>
</evidence>
<dbReference type="InterPro" id="IPR051803">
    <property type="entry name" value="TA_system_RelE-like_toxin"/>
</dbReference>
<keyword evidence="2" id="KW-1277">Toxin-antitoxin system</keyword>
<feature type="region of interest" description="Disordered" evidence="3">
    <location>
        <begin position="109"/>
        <end position="131"/>
    </location>
</feature>
<evidence type="ECO:0000256" key="3">
    <source>
        <dbReference type="SAM" id="MobiDB-lite"/>
    </source>
</evidence>
<evidence type="ECO:0000256" key="1">
    <source>
        <dbReference type="ARBA" id="ARBA00006226"/>
    </source>
</evidence>
<proteinExistence type="inferred from homology"/>
<dbReference type="Pfam" id="PF05016">
    <property type="entry name" value="ParE_toxin"/>
    <property type="match status" value="1"/>
</dbReference>
<dbReference type="PANTHER" id="PTHR33755">
    <property type="entry name" value="TOXIN PARE1-RELATED"/>
    <property type="match status" value="1"/>
</dbReference>
<protein>
    <recommendedName>
        <fullName evidence="5">Death on curing protein, Doc toxin</fullName>
    </recommendedName>
</protein>
<accession>A0A3B1BPB7</accession>
<dbReference type="AlphaFoldDB" id="A0A3B1BPB7"/>
<organism evidence="4">
    <name type="scientific">hydrothermal vent metagenome</name>
    <dbReference type="NCBI Taxonomy" id="652676"/>
    <lineage>
        <taxon>unclassified sequences</taxon>
        <taxon>metagenomes</taxon>
        <taxon>ecological metagenomes</taxon>
    </lineage>
</organism>
<comment type="similarity">
    <text evidence="1">Belongs to the RelE toxin family.</text>
</comment>
<dbReference type="InterPro" id="IPR035093">
    <property type="entry name" value="RelE/ParE_toxin_dom_sf"/>
</dbReference>
<name>A0A3B1BPB7_9ZZZZ</name>
<evidence type="ECO:0008006" key="5">
    <source>
        <dbReference type="Google" id="ProtNLM"/>
    </source>
</evidence>
<sequence>MSRYFLTRRAASDLRNIHRYSIDQWGKKRADKYVDDIVKTLQKTAKKPARGELRKYRSLPFLMVPAAEHFVIYQALKKGIVVATVLHGRRNIEAIIRDMAPALETEINEIENNNNSDPGSKSVNAGGERAG</sequence>
<dbReference type="EMBL" id="UOFX01000012">
    <property type="protein sequence ID" value="VAX06497.1"/>
    <property type="molecule type" value="Genomic_DNA"/>
</dbReference>
<reference evidence="4" key="1">
    <citation type="submission" date="2018-06" db="EMBL/GenBank/DDBJ databases">
        <authorList>
            <person name="Zhirakovskaya E."/>
        </authorList>
    </citation>
    <scope>NUCLEOTIDE SEQUENCE</scope>
</reference>
<evidence type="ECO:0000256" key="2">
    <source>
        <dbReference type="ARBA" id="ARBA00022649"/>
    </source>
</evidence>
<dbReference type="InterPro" id="IPR007712">
    <property type="entry name" value="RelE/ParE_toxin"/>
</dbReference>
<gene>
    <name evidence="4" type="ORF">MNBD_GAMMA26-241</name>
</gene>
<dbReference type="Gene3D" id="3.30.2310.20">
    <property type="entry name" value="RelE-like"/>
    <property type="match status" value="1"/>
</dbReference>